<proteinExistence type="predicted"/>
<accession>A0A1A8YHB4</accession>
<evidence type="ECO:0000313" key="1">
    <source>
        <dbReference type="EMBL" id="SBT30941.1"/>
    </source>
</evidence>
<evidence type="ECO:0000313" key="2">
    <source>
        <dbReference type="Proteomes" id="UP000078555"/>
    </source>
</evidence>
<keyword evidence="2" id="KW-1185">Reference proteome</keyword>
<protein>
    <recommendedName>
        <fullName evidence="3">PIR Superfamily Protein</fullName>
    </recommendedName>
</protein>
<dbReference type="AlphaFoldDB" id="A0A1A8YHB4"/>
<organism evidence="1 2">
    <name type="scientific">Plasmodium ovale wallikeri</name>
    <dbReference type="NCBI Taxonomy" id="864142"/>
    <lineage>
        <taxon>Eukaryota</taxon>
        <taxon>Sar</taxon>
        <taxon>Alveolata</taxon>
        <taxon>Apicomplexa</taxon>
        <taxon>Aconoidasida</taxon>
        <taxon>Haemosporida</taxon>
        <taxon>Plasmodiidae</taxon>
        <taxon>Plasmodium</taxon>
        <taxon>Plasmodium (Plasmodium)</taxon>
    </lineage>
</organism>
<dbReference type="EMBL" id="FLRD01000010">
    <property type="protein sequence ID" value="SBT30941.1"/>
    <property type="molecule type" value="Genomic_DNA"/>
</dbReference>
<reference evidence="2" key="1">
    <citation type="submission" date="2016-05" db="EMBL/GenBank/DDBJ databases">
        <authorList>
            <person name="Naeem Raeece"/>
        </authorList>
    </citation>
    <scope>NUCLEOTIDE SEQUENCE [LARGE SCALE GENOMIC DNA]</scope>
</reference>
<evidence type="ECO:0008006" key="3">
    <source>
        <dbReference type="Google" id="ProtNLM"/>
    </source>
</evidence>
<name>A0A1A8YHB4_PLAOA</name>
<gene>
    <name evidence="1" type="ORF">POVWA1_004590</name>
</gene>
<dbReference type="Proteomes" id="UP000078555">
    <property type="component" value="Unassembled WGS sequence"/>
</dbReference>
<sequence>MFKEKRNNKCCKEFIEFHEIYKLDKFFWKNSTYSTGYTYSGDNIDECPLVFESIQNPILIKYKEERNMLHLSDQPIDSLKSSIISGSSTVDAIVGICTFLTIYIRLEGISFYNINTYVNLLIIFY</sequence>